<gene>
    <name evidence="11" type="ORF">GCM10023205_20360</name>
</gene>
<dbReference type="InterPro" id="IPR003374">
    <property type="entry name" value="ApbE-like_sf"/>
</dbReference>
<dbReference type="InterPro" id="IPR024932">
    <property type="entry name" value="ApbE"/>
</dbReference>
<dbReference type="SUPFAM" id="SSF143631">
    <property type="entry name" value="ApbE-like"/>
    <property type="match status" value="1"/>
</dbReference>
<reference evidence="12" key="1">
    <citation type="journal article" date="2019" name="Int. J. Syst. Evol. Microbiol.">
        <title>The Global Catalogue of Microorganisms (GCM) 10K type strain sequencing project: providing services to taxonomists for standard genome sequencing and annotation.</title>
        <authorList>
            <consortium name="The Broad Institute Genomics Platform"/>
            <consortium name="The Broad Institute Genome Sequencing Center for Infectious Disease"/>
            <person name="Wu L."/>
            <person name="Ma J."/>
        </authorList>
    </citation>
    <scope>NUCLEOTIDE SEQUENCE [LARGE SCALE GENOMIC DNA]</scope>
    <source>
        <strain evidence="12">JCM 17986</strain>
    </source>
</reference>
<evidence type="ECO:0000256" key="4">
    <source>
        <dbReference type="ARBA" id="ARBA00022630"/>
    </source>
</evidence>
<dbReference type="PANTHER" id="PTHR30040:SF2">
    <property type="entry name" value="FAD:PROTEIN FMN TRANSFERASE"/>
    <property type="match status" value="1"/>
</dbReference>
<keyword evidence="4" id="KW-0285">Flavoprotein</keyword>
<comment type="cofactor">
    <cofactor evidence="1">
        <name>Mg(2+)</name>
        <dbReference type="ChEBI" id="CHEBI:18420"/>
    </cofactor>
</comment>
<dbReference type="GO" id="GO:0016740">
    <property type="term" value="F:transferase activity"/>
    <property type="evidence" value="ECO:0007669"/>
    <property type="project" value="UniProtKB-KW"/>
</dbReference>
<accession>A0ABP9GZW9</accession>
<keyword evidence="8" id="KW-0460">Magnesium</keyword>
<evidence type="ECO:0000256" key="8">
    <source>
        <dbReference type="ARBA" id="ARBA00022842"/>
    </source>
</evidence>
<proteinExistence type="predicted"/>
<evidence type="ECO:0000256" key="10">
    <source>
        <dbReference type="ARBA" id="ARBA00048540"/>
    </source>
</evidence>
<sequence length="303" mass="30817">MRDITAAVTASPAGTAAGLPLGLGLGNGRAAAAGARPAAAAPEAARAGLRHAEHVMGTVFSFDVRDTPTPAIRDALGRCAAWLHRVDRVFSPYRPESPVSRLARGELGLAACPPEVAEVLARCAAAERVTDGWFSSTYGGRLDPSGLVKGWAVDHASDLLHAAGAGNTCVNGGGDLRTRGEAGPGLPWRIGIADPARPGALAAVVSGTDLAVATSGTAERGTHILDPHTRLPVRTWASVTVVGTRLAETDAYATAAFAMGDAAHAWLDGRPGYAGLTVAADGTTWQTGGSDDLIRVLPQSDAA</sequence>
<dbReference type="Gene3D" id="3.10.520.10">
    <property type="entry name" value="ApbE-like domains"/>
    <property type="match status" value="2"/>
</dbReference>
<keyword evidence="5 11" id="KW-0808">Transferase</keyword>
<evidence type="ECO:0000256" key="6">
    <source>
        <dbReference type="ARBA" id="ARBA00022723"/>
    </source>
</evidence>
<dbReference type="EMBL" id="BAABHS010000006">
    <property type="protein sequence ID" value="GAA4957839.1"/>
    <property type="molecule type" value="Genomic_DNA"/>
</dbReference>
<dbReference type="Pfam" id="PF02424">
    <property type="entry name" value="ApbE"/>
    <property type="match status" value="2"/>
</dbReference>
<comment type="catalytic activity">
    <reaction evidence="10">
        <text>L-threonyl-[protein] + FAD = FMN-L-threonyl-[protein] + AMP + H(+)</text>
        <dbReference type="Rhea" id="RHEA:36847"/>
        <dbReference type="Rhea" id="RHEA-COMP:11060"/>
        <dbReference type="Rhea" id="RHEA-COMP:11061"/>
        <dbReference type="ChEBI" id="CHEBI:15378"/>
        <dbReference type="ChEBI" id="CHEBI:30013"/>
        <dbReference type="ChEBI" id="CHEBI:57692"/>
        <dbReference type="ChEBI" id="CHEBI:74257"/>
        <dbReference type="ChEBI" id="CHEBI:456215"/>
        <dbReference type="EC" id="2.7.1.180"/>
    </reaction>
</comment>
<keyword evidence="7" id="KW-0274">FAD</keyword>
<evidence type="ECO:0000256" key="1">
    <source>
        <dbReference type="ARBA" id="ARBA00001946"/>
    </source>
</evidence>
<dbReference type="EC" id="2.7.1.180" evidence="2"/>
<keyword evidence="12" id="KW-1185">Reference proteome</keyword>
<protein>
    <recommendedName>
        <fullName evidence="3">FAD:protein FMN transferase</fullName>
        <ecNumber evidence="2">2.7.1.180</ecNumber>
    </recommendedName>
    <alternativeName>
        <fullName evidence="9">Flavin transferase</fullName>
    </alternativeName>
</protein>
<evidence type="ECO:0000256" key="2">
    <source>
        <dbReference type="ARBA" id="ARBA00011955"/>
    </source>
</evidence>
<comment type="caution">
    <text evidence="11">The sequence shown here is derived from an EMBL/GenBank/DDBJ whole genome shotgun (WGS) entry which is preliminary data.</text>
</comment>
<evidence type="ECO:0000256" key="5">
    <source>
        <dbReference type="ARBA" id="ARBA00022679"/>
    </source>
</evidence>
<evidence type="ECO:0000313" key="11">
    <source>
        <dbReference type="EMBL" id="GAA4957839.1"/>
    </source>
</evidence>
<keyword evidence="6" id="KW-0479">Metal-binding</keyword>
<name>A0ABP9GZW9_9ACTN</name>
<dbReference type="PANTHER" id="PTHR30040">
    <property type="entry name" value="THIAMINE BIOSYNTHESIS LIPOPROTEIN APBE"/>
    <property type="match status" value="1"/>
</dbReference>
<evidence type="ECO:0000256" key="3">
    <source>
        <dbReference type="ARBA" id="ARBA00016337"/>
    </source>
</evidence>
<evidence type="ECO:0000256" key="9">
    <source>
        <dbReference type="ARBA" id="ARBA00031306"/>
    </source>
</evidence>
<evidence type="ECO:0000256" key="7">
    <source>
        <dbReference type="ARBA" id="ARBA00022827"/>
    </source>
</evidence>
<dbReference type="Proteomes" id="UP001500466">
    <property type="component" value="Unassembled WGS sequence"/>
</dbReference>
<organism evidence="11 12">
    <name type="scientific">Yinghuangia aomiensis</name>
    <dbReference type="NCBI Taxonomy" id="676205"/>
    <lineage>
        <taxon>Bacteria</taxon>
        <taxon>Bacillati</taxon>
        <taxon>Actinomycetota</taxon>
        <taxon>Actinomycetes</taxon>
        <taxon>Kitasatosporales</taxon>
        <taxon>Streptomycetaceae</taxon>
        <taxon>Yinghuangia</taxon>
    </lineage>
</organism>
<evidence type="ECO:0000313" key="12">
    <source>
        <dbReference type="Proteomes" id="UP001500466"/>
    </source>
</evidence>